<organism evidence="9 10">
    <name type="scientific">Stentor coeruleus</name>
    <dbReference type="NCBI Taxonomy" id="5963"/>
    <lineage>
        <taxon>Eukaryota</taxon>
        <taxon>Sar</taxon>
        <taxon>Alveolata</taxon>
        <taxon>Ciliophora</taxon>
        <taxon>Postciliodesmatophora</taxon>
        <taxon>Heterotrichea</taxon>
        <taxon>Heterotrichida</taxon>
        <taxon>Stentoridae</taxon>
        <taxon>Stentor</taxon>
    </lineage>
</organism>
<feature type="transmembrane region" description="Helical" evidence="7">
    <location>
        <begin position="85"/>
        <end position="104"/>
    </location>
</feature>
<keyword evidence="4 7" id="KW-0812">Transmembrane</keyword>
<dbReference type="GO" id="GO:0006874">
    <property type="term" value="P:intracellular calcium ion homeostasis"/>
    <property type="evidence" value="ECO:0007669"/>
    <property type="project" value="TreeGrafter"/>
</dbReference>
<comment type="similarity">
    <text evidence="2">Belongs to the Ca(2+):cation antiporter (CaCA) (TC 2.A.19) family. SLC24A subfamily.</text>
</comment>
<proteinExistence type="inferred from homology"/>
<feature type="transmembrane region" description="Helical" evidence="7">
    <location>
        <begin position="12"/>
        <end position="45"/>
    </location>
</feature>
<feature type="transmembrane region" description="Helical" evidence="7">
    <location>
        <begin position="418"/>
        <end position="436"/>
    </location>
</feature>
<dbReference type="PANTHER" id="PTHR10846">
    <property type="entry name" value="SODIUM/POTASSIUM/CALCIUM EXCHANGER"/>
    <property type="match status" value="1"/>
</dbReference>
<evidence type="ECO:0000256" key="2">
    <source>
        <dbReference type="ARBA" id="ARBA00005364"/>
    </source>
</evidence>
<sequence>MLALGGSAPEIFIMFFATFLAGGEIGHTTILGSGAINGMLLIGICGLSASANSELQWWLVVRDSIFNLIFLALLIVFTANFHVSWWEGFILLICYLFYAIFMYYNQLIERNFKKYLNLPYDGDDIDYHPLPERSFPIRRFSVTELVNYIPPQLNFKKGVLAKMVRNAQLQVVKSHSEKLMELRARLKNVIYIILQAIEEKKRCMKQNRLERGIIQKFNGEYVKENNNQEEIISRIRKLESLKAVESNPIQLVEVLPRSSRLKHYFLLPVIILLKITVPNVRKYPSLWFLSMLSSLIWIGFYSFLVVWWVMDLGRALSIPDGVLGIIILAAGVSIPDIVNTLMKTLEGNGEMALSGCLGSNIINFSVGIGLPWFLHGVITGNNLVINKEIFYTEIVLIATLGASYVFIGGFKWKLSKNLGVVMIFYYLLFLLLFLLLEFKQI</sequence>
<dbReference type="PANTHER" id="PTHR10846:SF73">
    <property type="entry name" value="SODIUM_CALCIUM EXCHANGER MEMBRANE REGION DOMAIN-CONTAINING PROTEIN"/>
    <property type="match status" value="1"/>
</dbReference>
<dbReference type="GO" id="GO:0005886">
    <property type="term" value="C:plasma membrane"/>
    <property type="evidence" value="ECO:0007669"/>
    <property type="project" value="TreeGrafter"/>
</dbReference>
<keyword evidence="3" id="KW-0050">Antiport</keyword>
<accession>A0A1R2CDW3</accession>
<gene>
    <name evidence="9" type="ORF">SteCoe_11115</name>
</gene>
<keyword evidence="10" id="KW-1185">Reference proteome</keyword>
<evidence type="ECO:0000313" key="10">
    <source>
        <dbReference type="Proteomes" id="UP000187209"/>
    </source>
</evidence>
<dbReference type="Gene3D" id="1.20.1420.30">
    <property type="entry name" value="NCX, central ion-binding region"/>
    <property type="match status" value="2"/>
</dbReference>
<dbReference type="GO" id="GO:0005262">
    <property type="term" value="F:calcium channel activity"/>
    <property type="evidence" value="ECO:0007669"/>
    <property type="project" value="TreeGrafter"/>
</dbReference>
<evidence type="ECO:0000256" key="1">
    <source>
        <dbReference type="ARBA" id="ARBA00004141"/>
    </source>
</evidence>
<evidence type="ECO:0000256" key="7">
    <source>
        <dbReference type="SAM" id="Phobius"/>
    </source>
</evidence>
<dbReference type="Proteomes" id="UP000187209">
    <property type="component" value="Unassembled WGS sequence"/>
</dbReference>
<evidence type="ECO:0000256" key="6">
    <source>
        <dbReference type="ARBA" id="ARBA00023136"/>
    </source>
</evidence>
<feature type="transmembrane region" description="Helical" evidence="7">
    <location>
        <begin position="322"/>
        <end position="341"/>
    </location>
</feature>
<keyword evidence="5 7" id="KW-1133">Transmembrane helix</keyword>
<keyword evidence="6 7" id="KW-0472">Membrane</keyword>
<dbReference type="InterPro" id="IPR004481">
    <property type="entry name" value="K/Na/Ca-exchanger"/>
</dbReference>
<reference evidence="9 10" key="1">
    <citation type="submission" date="2016-11" db="EMBL/GenBank/DDBJ databases">
        <title>The macronuclear genome of Stentor coeruleus: a giant cell with tiny introns.</title>
        <authorList>
            <person name="Slabodnick M."/>
            <person name="Ruby J.G."/>
            <person name="Reiff S.B."/>
            <person name="Swart E.C."/>
            <person name="Gosai S."/>
            <person name="Prabakaran S."/>
            <person name="Witkowska E."/>
            <person name="Larue G.E."/>
            <person name="Fisher S."/>
            <person name="Freeman R.M."/>
            <person name="Gunawardena J."/>
            <person name="Chu W."/>
            <person name="Stover N.A."/>
            <person name="Gregory B.D."/>
            <person name="Nowacki M."/>
            <person name="Derisi J."/>
            <person name="Roy S.W."/>
            <person name="Marshall W.F."/>
            <person name="Sood P."/>
        </authorList>
    </citation>
    <scope>NUCLEOTIDE SEQUENCE [LARGE SCALE GENOMIC DNA]</scope>
    <source>
        <strain evidence="9">WM001</strain>
    </source>
</reference>
<dbReference type="Pfam" id="PF01699">
    <property type="entry name" value="Na_Ca_ex"/>
    <property type="match status" value="2"/>
</dbReference>
<feature type="transmembrane region" description="Helical" evidence="7">
    <location>
        <begin position="390"/>
        <end position="412"/>
    </location>
</feature>
<feature type="transmembrane region" description="Helical" evidence="7">
    <location>
        <begin position="286"/>
        <end position="310"/>
    </location>
</feature>
<evidence type="ECO:0000256" key="4">
    <source>
        <dbReference type="ARBA" id="ARBA00022692"/>
    </source>
</evidence>
<dbReference type="InterPro" id="IPR004837">
    <property type="entry name" value="NaCa_Exmemb"/>
</dbReference>
<feature type="domain" description="Sodium/calcium exchanger membrane region" evidence="8">
    <location>
        <begin position="288"/>
        <end position="434"/>
    </location>
</feature>
<dbReference type="InterPro" id="IPR044880">
    <property type="entry name" value="NCX_ion-bd_dom_sf"/>
</dbReference>
<evidence type="ECO:0000259" key="8">
    <source>
        <dbReference type="Pfam" id="PF01699"/>
    </source>
</evidence>
<evidence type="ECO:0000256" key="5">
    <source>
        <dbReference type="ARBA" id="ARBA00022989"/>
    </source>
</evidence>
<feature type="transmembrane region" description="Helical" evidence="7">
    <location>
        <begin position="57"/>
        <end position="79"/>
    </location>
</feature>
<protein>
    <recommendedName>
        <fullName evidence="8">Sodium/calcium exchanger membrane region domain-containing protein</fullName>
    </recommendedName>
</protein>
<dbReference type="EMBL" id="MPUH01000183">
    <property type="protein sequence ID" value="OMJ87192.1"/>
    <property type="molecule type" value="Genomic_DNA"/>
</dbReference>
<name>A0A1R2CDW3_9CILI</name>
<dbReference type="AlphaFoldDB" id="A0A1R2CDW3"/>
<comment type="subcellular location">
    <subcellularLocation>
        <location evidence="1">Membrane</location>
        <topology evidence="1">Multi-pass membrane protein</topology>
    </subcellularLocation>
</comment>
<comment type="caution">
    <text evidence="9">The sequence shown here is derived from an EMBL/GenBank/DDBJ whole genome shotgun (WGS) entry which is preliminary data.</text>
</comment>
<evidence type="ECO:0000313" key="9">
    <source>
        <dbReference type="EMBL" id="OMJ87192.1"/>
    </source>
</evidence>
<keyword evidence="3" id="KW-0813">Transport</keyword>
<dbReference type="GO" id="GO:0008273">
    <property type="term" value="F:calcium, potassium:sodium antiporter activity"/>
    <property type="evidence" value="ECO:0007669"/>
    <property type="project" value="TreeGrafter"/>
</dbReference>
<feature type="domain" description="Sodium/calcium exchanger membrane region" evidence="8">
    <location>
        <begin position="2"/>
        <end position="103"/>
    </location>
</feature>
<evidence type="ECO:0000256" key="3">
    <source>
        <dbReference type="ARBA" id="ARBA00022449"/>
    </source>
</evidence>
<feature type="transmembrane region" description="Helical" evidence="7">
    <location>
        <begin position="361"/>
        <end position="378"/>
    </location>
</feature>
<dbReference type="OrthoDB" id="2127281at2759"/>